<dbReference type="PROSITE" id="PS51257">
    <property type="entry name" value="PROKAR_LIPOPROTEIN"/>
    <property type="match status" value="1"/>
</dbReference>
<comment type="caution">
    <text evidence="2">The sequence shown here is derived from an EMBL/GenBank/DDBJ whole genome shotgun (WGS) entry which is preliminary data.</text>
</comment>
<protein>
    <submittedName>
        <fullName evidence="2">Uncharacterized protein</fullName>
    </submittedName>
</protein>
<evidence type="ECO:0000313" key="3">
    <source>
        <dbReference type="Proteomes" id="UP000276349"/>
    </source>
</evidence>
<evidence type="ECO:0000313" key="2">
    <source>
        <dbReference type="EMBL" id="RTQ89819.1"/>
    </source>
</evidence>
<gene>
    <name evidence="2" type="ORF">EKG35_15900</name>
</gene>
<evidence type="ECO:0000256" key="1">
    <source>
        <dbReference type="SAM" id="MobiDB-lite"/>
    </source>
</evidence>
<feature type="region of interest" description="Disordered" evidence="1">
    <location>
        <begin position="25"/>
        <end position="46"/>
    </location>
</feature>
<dbReference type="RefSeq" id="WP_126295532.1">
    <property type="nucleotide sequence ID" value="NZ_RXNR01000058.1"/>
</dbReference>
<dbReference type="Proteomes" id="UP000276349">
    <property type="component" value="Unassembled WGS sequence"/>
</dbReference>
<sequence>MNRIIYILGLLFLLSACSSEKEEMTNSAASEQKEIKTEESNLNEQTEEKALEEITLEKAIEIDHYNLYLINQIVGSVDMYYYGNFDYFYTMNPELSYVEIADDLTNRLKPYMTEEYIESYYYDYITNHCVACDQPFTVSMAKEADSVDITIHNENEFTLHSTYEPKFLQDGGTVDTTYLKDNGQWKIHETNVEIQPSEELEPPAEEQAKQPTYTDLGVHVKGIVENMVSIYYQDNGGVDNFTSNYDLRQNLLEDKEMYEKNMDLILKYFDGVSPLLDESQKIWEDTLEHSLDVIAKYEADNNSIDVILGQHYNEALVNRMSTIFDNFGEELPKWQEQGGQ</sequence>
<reference evidence="2 3" key="1">
    <citation type="submission" date="2018-12" db="EMBL/GenBank/DDBJ databases">
        <authorList>
            <person name="Yu L."/>
        </authorList>
    </citation>
    <scope>NUCLEOTIDE SEQUENCE [LARGE SCALE GENOMIC DNA]</scope>
    <source>
        <strain evidence="2 3">S5H2222</strain>
    </source>
</reference>
<proteinExistence type="predicted"/>
<organism evidence="2 3">
    <name type="scientific">Lysinibacillus telephonicus</name>
    <dbReference type="NCBI Taxonomy" id="1714840"/>
    <lineage>
        <taxon>Bacteria</taxon>
        <taxon>Bacillati</taxon>
        <taxon>Bacillota</taxon>
        <taxon>Bacilli</taxon>
        <taxon>Bacillales</taxon>
        <taxon>Bacillaceae</taxon>
        <taxon>Lysinibacillus</taxon>
    </lineage>
</organism>
<name>A0A3S0HXA8_9BACI</name>
<keyword evidence="3" id="KW-1185">Reference proteome</keyword>
<dbReference type="EMBL" id="RXNR01000058">
    <property type="protein sequence ID" value="RTQ89819.1"/>
    <property type="molecule type" value="Genomic_DNA"/>
</dbReference>
<dbReference type="AlphaFoldDB" id="A0A3S0HXA8"/>
<accession>A0A3S0HXA8</accession>